<feature type="transmembrane region" description="Helical" evidence="7">
    <location>
        <begin position="562"/>
        <end position="582"/>
    </location>
</feature>
<evidence type="ECO:0000256" key="6">
    <source>
        <dbReference type="ARBA" id="ARBA00023136"/>
    </source>
</evidence>
<dbReference type="GO" id="GO:0006813">
    <property type="term" value="P:potassium ion transport"/>
    <property type="evidence" value="ECO:0007669"/>
    <property type="project" value="InterPro"/>
</dbReference>
<evidence type="ECO:0000313" key="10">
    <source>
        <dbReference type="Proteomes" id="UP000502894"/>
    </source>
</evidence>
<dbReference type="InterPro" id="IPR036721">
    <property type="entry name" value="RCK_C_sf"/>
</dbReference>
<dbReference type="CDD" id="cd01115">
    <property type="entry name" value="SLC13_permease"/>
    <property type="match status" value="1"/>
</dbReference>
<feature type="domain" description="RCK C-terminal" evidence="8">
    <location>
        <begin position="292"/>
        <end position="377"/>
    </location>
</feature>
<feature type="transmembrane region" description="Helical" evidence="7">
    <location>
        <begin position="483"/>
        <end position="511"/>
    </location>
</feature>
<feature type="transmembrane region" description="Helical" evidence="7">
    <location>
        <begin position="6"/>
        <end position="23"/>
    </location>
</feature>
<dbReference type="PROSITE" id="PS51202">
    <property type="entry name" value="RCK_C"/>
    <property type="match status" value="1"/>
</dbReference>
<comment type="subcellular location">
    <subcellularLocation>
        <location evidence="1">Membrane</location>
        <topology evidence="1">Multi-pass membrane protein</topology>
    </subcellularLocation>
</comment>
<evidence type="ECO:0000256" key="4">
    <source>
        <dbReference type="ARBA" id="ARBA00022737"/>
    </source>
</evidence>
<dbReference type="Gene3D" id="3.30.70.1450">
    <property type="entry name" value="Regulator of K+ conductance, C-terminal domain"/>
    <property type="match status" value="1"/>
</dbReference>
<dbReference type="InterPro" id="IPR004680">
    <property type="entry name" value="Cit_transptr-like_dom"/>
</dbReference>
<dbReference type="PROSITE" id="PS01271">
    <property type="entry name" value="NA_SULFATE"/>
    <property type="match status" value="1"/>
</dbReference>
<dbReference type="InterPro" id="IPR031312">
    <property type="entry name" value="Na/sul_symport_CS"/>
</dbReference>
<evidence type="ECO:0000256" key="3">
    <source>
        <dbReference type="ARBA" id="ARBA00022692"/>
    </source>
</evidence>
<feature type="transmembrane region" description="Helical" evidence="7">
    <location>
        <begin position="28"/>
        <end position="45"/>
    </location>
</feature>
<dbReference type="RefSeq" id="WP_173236993.1">
    <property type="nucleotide sequence ID" value="NZ_AP022839.1"/>
</dbReference>
<feature type="transmembrane region" description="Helical" evidence="7">
    <location>
        <begin position="174"/>
        <end position="197"/>
    </location>
</feature>
<keyword evidence="3 7" id="KW-0812">Transmembrane</keyword>
<feature type="transmembrane region" description="Helical" evidence="7">
    <location>
        <begin position="415"/>
        <end position="432"/>
    </location>
</feature>
<evidence type="ECO:0000256" key="2">
    <source>
        <dbReference type="ARBA" id="ARBA00022448"/>
    </source>
</evidence>
<dbReference type="Pfam" id="PF03600">
    <property type="entry name" value="CitMHS"/>
    <property type="match status" value="1"/>
</dbReference>
<protein>
    <submittedName>
        <fullName evidence="9">Permease</fullName>
    </submittedName>
</protein>
<feature type="transmembrane region" description="Helical" evidence="7">
    <location>
        <begin position="439"/>
        <end position="457"/>
    </location>
</feature>
<dbReference type="InterPro" id="IPR051679">
    <property type="entry name" value="DASS-Related_Transporters"/>
</dbReference>
<reference evidence="9" key="1">
    <citation type="journal article" date="2020" name="Microbiol. Resour. Announc.">
        <title>Complete Genome Sequence of Novel Psychrotolerant Legionella Strain TUM19329, Isolated from Antarctic Lake Sediment.</title>
        <authorList>
            <person name="Shimada S."/>
            <person name="Nakai R."/>
            <person name="Aoki K."/>
            <person name="Shimoeda N."/>
            <person name="Ohno G."/>
            <person name="Miyazaki Y."/>
            <person name="Kudoh S."/>
            <person name="Imura S."/>
            <person name="Watanabe K."/>
            <person name="Ishii Y."/>
            <person name="Tateda K."/>
        </authorList>
    </citation>
    <scope>NUCLEOTIDE SEQUENCE [LARGE SCALE GENOMIC DNA]</scope>
    <source>
        <strain evidence="9">TUM19329</strain>
    </source>
</reference>
<feature type="transmembrane region" description="Helical" evidence="7">
    <location>
        <begin position="94"/>
        <end position="122"/>
    </location>
</feature>
<feature type="transmembrane region" description="Helical" evidence="7">
    <location>
        <begin position="391"/>
        <end position="409"/>
    </location>
</feature>
<evidence type="ECO:0000256" key="1">
    <source>
        <dbReference type="ARBA" id="ARBA00004141"/>
    </source>
</evidence>
<dbReference type="PANTHER" id="PTHR43652:SF2">
    <property type="entry name" value="BASIC AMINO ACID ANTIPORTER YFCC-RELATED"/>
    <property type="match status" value="1"/>
</dbReference>
<sequence length="584" mass="64424">MNYEQLLFIALLLTALVFFVSGYIRYDLVAALTLLLAIIFGLVPIKESFIGFSHSAVITVGTLFIISRAVENTGILDEIAYYLRLRRKNIPKQILVLSSAVASLSAFINNVAAVALMIPVTLKIARIKNIPRRALLMPLSFSSLLGGLITLIGTSPNIIVSDFRKNRLGSSFHFLDFAPVGIGVAIVGVAFIAWAGWRLISLKTDKDNKPFLETFTFEFRIKSNSSLVNKKMAHLLNEYQDRAELLVVLRGGEVLRKNLKYLTVKTDDLLILETDKWTSGELTSQYGLVRGPQHQKMESMDYFLTEIILLPQSFLETKPIKDLNLIETYGIEIIAISRRNATFTKSLGDITPQTGDVLLVKSNSKLIQERLYALNCIAAGENRIRPFSKQATIKVFAIFFLAVAAVISGFVRTDIAFFTASIAMILTGCLSLDGAYRSINLPILVLIATLIPVGQAMETTGTAKLIAQGFYYYGHALPISMNLFILIVICMLFANFINTAAVALIFSPIALMIASDWSASPDPFLMAVAVGSSCTFITPVGHQANTLVLGPGNYQFSDYWRIGLPLTLILSVTATLLIRLFWSF</sequence>
<name>A0A6F8T5Q2_9GAMM</name>
<keyword evidence="10" id="KW-1185">Reference proteome</keyword>
<gene>
    <name evidence="9" type="ORF">TUM19329_17230</name>
</gene>
<keyword evidence="2" id="KW-0813">Transport</keyword>
<dbReference type="AlphaFoldDB" id="A0A6F8T5Q2"/>
<keyword evidence="6 7" id="KW-0472">Membrane</keyword>
<evidence type="ECO:0000259" key="8">
    <source>
        <dbReference type="PROSITE" id="PS51202"/>
    </source>
</evidence>
<dbReference type="SUPFAM" id="SSF116726">
    <property type="entry name" value="TrkA C-terminal domain-like"/>
    <property type="match status" value="2"/>
</dbReference>
<evidence type="ECO:0000256" key="5">
    <source>
        <dbReference type="ARBA" id="ARBA00022989"/>
    </source>
</evidence>
<feature type="transmembrane region" description="Helical" evidence="7">
    <location>
        <begin position="134"/>
        <end position="154"/>
    </location>
</feature>
<dbReference type="GO" id="GO:0005886">
    <property type="term" value="C:plasma membrane"/>
    <property type="evidence" value="ECO:0007669"/>
    <property type="project" value="TreeGrafter"/>
</dbReference>
<dbReference type="GO" id="GO:0008324">
    <property type="term" value="F:monoatomic cation transmembrane transporter activity"/>
    <property type="evidence" value="ECO:0007669"/>
    <property type="project" value="InterPro"/>
</dbReference>
<accession>A0A6F8T5Q2</accession>
<dbReference type="SUPFAM" id="SSF81665">
    <property type="entry name" value="Calcium ATPase, transmembrane domain M"/>
    <property type="match status" value="1"/>
</dbReference>
<evidence type="ECO:0000313" key="9">
    <source>
        <dbReference type="EMBL" id="BCA95362.1"/>
    </source>
</evidence>
<dbReference type="PANTHER" id="PTHR43652">
    <property type="entry name" value="BASIC AMINO ACID ANTIPORTER YFCC-RELATED"/>
    <property type="match status" value="1"/>
</dbReference>
<dbReference type="InterPro" id="IPR006037">
    <property type="entry name" value="RCK_C"/>
</dbReference>
<keyword evidence="4" id="KW-0677">Repeat</keyword>
<evidence type="ECO:0000256" key="7">
    <source>
        <dbReference type="SAM" id="Phobius"/>
    </source>
</evidence>
<dbReference type="KEGG" id="lant:TUM19329_17230"/>
<dbReference type="Proteomes" id="UP000502894">
    <property type="component" value="Chromosome"/>
</dbReference>
<keyword evidence="5 7" id="KW-1133">Transmembrane helix</keyword>
<dbReference type="EMBL" id="AP022839">
    <property type="protein sequence ID" value="BCA95362.1"/>
    <property type="molecule type" value="Genomic_DNA"/>
</dbReference>
<dbReference type="InterPro" id="IPR023298">
    <property type="entry name" value="ATPase_P-typ_TM_dom_sf"/>
</dbReference>
<organism evidence="9 10">
    <name type="scientific">Legionella antarctica</name>
    <dbReference type="NCBI Taxonomy" id="2708020"/>
    <lineage>
        <taxon>Bacteria</taxon>
        <taxon>Pseudomonadati</taxon>
        <taxon>Pseudomonadota</taxon>
        <taxon>Gammaproteobacteria</taxon>
        <taxon>Legionellales</taxon>
        <taxon>Legionellaceae</taxon>
        <taxon>Legionella</taxon>
    </lineage>
</organism>
<proteinExistence type="predicted"/>